<dbReference type="PROSITE" id="PS00211">
    <property type="entry name" value="ABC_TRANSPORTER_1"/>
    <property type="match status" value="1"/>
</dbReference>
<dbReference type="Proteomes" id="UP000288947">
    <property type="component" value="Chromosome"/>
</dbReference>
<name>A0AAE6CDT7_9BACT</name>
<dbReference type="InterPro" id="IPR003593">
    <property type="entry name" value="AAA+_ATPase"/>
</dbReference>
<dbReference type="PANTHER" id="PTHR42711">
    <property type="entry name" value="ABC TRANSPORTER ATP-BINDING PROTEIN"/>
    <property type="match status" value="1"/>
</dbReference>
<dbReference type="GO" id="GO:0005524">
    <property type="term" value="F:ATP binding"/>
    <property type="evidence" value="ECO:0007669"/>
    <property type="project" value="UniProtKB-KW"/>
</dbReference>
<dbReference type="EMBL" id="CP026721">
    <property type="protein sequence ID" value="QAV33235.1"/>
    <property type="molecule type" value="Genomic_DNA"/>
</dbReference>
<evidence type="ECO:0000256" key="1">
    <source>
        <dbReference type="ARBA" id="ARBA00005417"/>
    </source>
</evidence>
<keyword evidence="3" id="KW-0547">Nucleotide-binding</keyword>
<proteinExistence type="inferred from homology"/>
<keyword evidence="2" id="KW-0813">Transport</keyword>
<organism evidence="6 7">
    <name type="scientific">Fervidobacterium changbaicum</name>
    <dbReference type="NCBI Taxonomy" id="310769"/>
    <lineage>
        <taxon>Bacteria</taxon>
        <taxon>Thermotogati</taxon>
        <taxon>Thermotogota</taxon>
        <taxon>Thermotogae</taxon>
        <taxon>Thermotogales</taxon>
        <taxon>Fervidobacteriaceae</taxon>
        <taxon>Fervidobacterium</taxon>
    </lineage>
</organism>
<dbReference type="InterPro" id="IPR050763">
    <property type="entry name" value="ABC_transporter_ATP-binding"/>
</dbReference>
<gene>
    <name evidence="6" type="ORF">CBS1_05540</name>
</gene>
<dbReference type="PANTHER" id="PTHR42711:SF5">
    <property type="entry name" value="ABC TRANSPORTER ATP-BINDING PROTEIN NATA"/>
    <property type="match status" value="1"/>
</dbReference>
<evidence type="ECO:0000259" key="5">
    <source>
        <dbReference type="PROSITE" id="PS50893"/>
    </source>
</evidence>
<keyword evidence="7" id="KW-1185">Reference proteome</keyword>
<protein>
    <submittedName>
        <fullName evidence="6">ABC transporter ATP-binding protein</fullName>
    </submittedName>
</protein>
<keyword evidence="4 6" id="KW-0067">ATP-binding</keyword>
<reference evidence="6 7" key="1">
    <citation type="submission" date="2018-01" db="EMBL/GenBank/DDBJ databases">
        <title>The whole genome sequencing and assembly of Fervidobacterium changbaicum CBS-1 strain.</title>
        <authorList>
            <person name="Kim J.-Y."/>
            <person name="Park M.-K."/>
            <person name="Yi H."/>
            <person name="Bahn Y.-S."/>
            <person name="Kim J.F."/>
            <person name="Lee D.-W."/>
        </authorList>
    </citation>
    <scope>NUCLEOTIDE SEQUENCE [LARGE SCALE GENOMIC DNA]</scope>
    <source>
        <strain evidence="6 7">CBS-1</strain>
    </source>
</reference>
<dbReference type="AlphaFoldDB" id="A0AAE6CDT7"/>
<evidence type="ECO:0000313" key="7">
    <source>
        <dbReference type="Proteomes" id="UP000288947"/>
    </source>
</evidence>
<accession>A0AAE6CDT7</accession>
<evidence type="ECO:0000313" key="6">
    <source>
        <dbReference type="EMBL" id="QAV33235.1"/>
    </source>
</evidence>
<dbReference type="RefSeq" id="WP_033192153.1">
    <property type="nucleotide sequence ID" value="NZ_CP026721.1"/>
</dbReference>
<comment type="similarity">
    <text evidence="1">Belongs to the ABC transporter superfamily.</text>
</comment>
<dbReference type="InterPro" id="IPR003439">
    <property type="entry name" value="ABC_transporter-like_ATP-bd"/>
</dbReference>
<dbReference type="SMART" id="SM00382">
    <property type="entry name" value="AAA"/>
    <property type="match status" value="1"/>
</dbReference>
<dbReference type="Gene3D" id="3.40.50.300">
    <property type="entry name" value="P-loop containing nucleotide triphosphate hydrolases"/>
    <property type="match status" value="1"/>
</dbReference>
<dbReference type="SUPFAM" id="SSF52540">
    <property type="entry name" value="P-loop containing nucleoside triphosphate hydrolases"/>
    <property type="match status" value="1"/>
</dbReference>
<dbReference type="InterPro" id="IPR027417">
    <property type="entry name" value="P-loop_NTPase"/>
</dbReference>
<sequence length="280" mass="31861">MIKLENITHKFREKTVLKEINGSIDDGEVVAVIGENGSGKSTLLNILATFIKPTSGKVFYNSTDVFEKQENTKRFRELVSYISEKSTFIPELDLSENLLYFKTVFKSSKDILEIAKRVSIDDLLGKKPDKLSKGQRQRLALAVSMLKDAKIILLDEPAEGLDVETKQVVKDLVKEFKEKGCTVFYVTHDEDEVEEVCDKIIALKDGKVKFFGSVDELWRTYEKFYSVTFEIPESPGKKVTRIMNIDELKTAQESFRILHIRNLGLREIINISEGLNGRIG</sequence>
<dbReference type="GO" id="GO:0016887">
    <property type="term" value="F:ATP hydrolysis activity"/>
    <property type="evidence" value="ECO:0007669"/>
    <property type="project" value="InterPro"/>
</dbReference>
<dbReference type="CDD" id="cd03230">
    <property type="entry name" value="ABC_DR_subfamily_A"/>
    <property type="match status" value="1"/>
</dbReference>
<evidence type="ECO:0000256" key="3">
    <source>
        <dbReference type="ARBA" id="ARBA00022741"/>
    </source>
</evidence>
<dbReference type="PROSITE" id="PS50893">
    <property type="entry name" value="ABC_TRANSPORTER_2"/>
    <property type="match status" value="1"/>
</dbReference>
<evidence type="ECO:0000256" key="2">
    <source>
        <dbReference type="ARBA" id="ARBA00022448"/>
    </source>
</evidence>
<dbReference type="InterPro" id="IPR017871">
    <property type="entry name" value="ABC_transporter-like_CS"/>
</dbReference>
<feature type="domain" description="ABC transporter" evidence="5">
    <location>
        <begin position="2"/>
        <end position="230"/>
    </location>
</feature>
<dbReference type="Pfam" id="PF00005">
    <property type="entry name" value="ABC_tran"/>
    <property type="match status" value="1"/>
</dbReference>
<evidence type="ECO:0000256" key="4">
    <source>
        <dbReference type="ARBA" id="ARBA00022840"/>
    </source>
</evidence>